<name>A0A7D9JIR0_PARCT</name>
<evidence type="ECO:0000313" key="3">
    <source>
        <dbReference type="Proteomes" id="UP001152795"/>
    </source>
</evidence>
<reference evidence="2" key="1">
    <citation type="submission" date="2020-04" db="EMBL/GenBank/DDBJ databases">
        <authorList>
            <person name="Alioto T."/>
            <person name="Alioto T."/>
            <person name="Gomez Garrido J."/>
        </authorList>
    </citation>
    <scope>NUCLEOTIDE SEQUENCE</scope>
    <source>
        <strain evidence="2">A484AB</strain>
    </source>
</reference>
<dbReference type="InterPro" id="IPR005312">
    <property type="entry name" value="DUF1759"/>
</dbReference>
<feature type="compositionally biased region" description="Basic and acidic residues" evidence="1">
    <location>
        <begin position="136"/>
        <end position="152"/>
    </location>
</feature>
<sequence length="474" mass="54604">MEHSEHRQRSFMDFRNQVILWISLIEKQLSEQLDHGSVSEVEETNPQSKDSQSKSDSNRSKISRHTKVSSRGKDSRRTTSVASSSSSAQLQEKARIAELMAEKLMLKRKQAIKAAEEVLKLDTEIAKARERVFEEIDEVKSQNSPESRKDSDMIVQPPATPHPVSTARHETIPLPTLSASSVTDSNRSIGRSHVLPQTITRRADFKYLSSTFDLCEKTSAVRRPIYNIPTLEPSSNKAWRDFISTQQQHNEHVIETNRRLAVAMTLPQPDVPKFTGDPLDYQAFIMAFIVRRIESKTHLAECLYYLNQYLNGEPKELISGCLYVDSIERYIEAKRLLDHEYGDPYKTSSAYINKVLSWPMLKYDDPVGLRRFSFFLKKCNNAMKSLSYMMALDHPSNMQIVVRKLPFALQNRWRDRVVDIRRTREQVATFKDLVNFVDSCAEAANDPIYGKAALSEKQSDQQKEDRRRQDVQKR</sequence>
<feature type="compositionally biased region" description="Basic residues" evidence="1">
    <location>
        <begin position="61"/>
        <end position="70"/>
    </location>
</feature>
<organism evidence="2 3">
    <name type="scientific">Paramuricea clavata</name>
    <name type="common">Red gorgonian</name>
    <name type="synonym">Violescent sea-whip</name>
    <dbReference type="NCBI Taxonomy" id="317549"/>
    <lineage>
        <taxon>Eukaryota</taxon>
        <taxon>Metazoa</taxon>
        <taxon>Cnidaria</taxon>
        <taxon>Anthozoa</taxon>
        <taxon>Octocorallia</taxon>
        <taxon>Malacalcyonacea</taxon>
        <taxon>Plexauridae</taxon>
        <taxon>Paramuricea</taxon>
    </lineage>
</organism>
<feature type="region of interest" description="Disordered" evidence="1">
    <location>
        <begin position="136"/>
        <end position="171"/>
    </location>
</feature>
<dbReference type="Pfam" id="PF03564">
    <property type="entry name" value="DUF1759"/>
    <property type="match status" value="1"/>
</dbReference>
<feature type="compositionally biased region" description="Low complexity" evidence="1">
    <location>
        <begin position="78"/>
        <end position="88"/>
    </location>
</feature>
<protein>
    <submittedName>
        <fullName evidence="2">Uncharacterized protein</fullName>
    </submittedName>
</protein>
<evidence type="ECO:0000313" key="2">
    <source>
        <dbReference type="EMBL" id="CAB4030179.1"/>
    </source>
</evidence>
<feature type="region of interest" description="Disordered" evidence="1">
    <location>
        <begin position="36"/>
        <end position="91"/>
    </location>
</feature>
<dbReference type="Proteomes" id="UP001152795">
    <property type="component" value="Unassembled WGS sequence"/>
</dbReference>
<dbReference type="PANTHER" id="PTHR47331">
    <property type="entry name" value="PHD-TYPE DOMAIN-CONTAINING PROTEIN"/>
    <property type="match status" value="1"/>
</dbReference>
<comment type="caution">
    <text evidence="2">The sequence shown here is derived from an EMBL/GenBank/DDBJ whole genome shotgun (WGS) entry which is preliminary data.</text>
</comment>
<dbReference type="PANTHER" id="PTHR47331:SF4">
    <property type="entry name" value="PEPTIDASE S1 DOMAIN-CONTAINING PROTEIN"/>
    <property type="match status" value="1"/>
</dbReference>
<feature type="compositionally biased region" description="Basic and acidic residues" evidence="1">
    <location>
        <begin position="457"/>
        <end position="474"/>
    </location>
</feature>
<accession>A0A7D9JIR0</accession>
<keyword evidence="3" id="KW-1185">Reference proteome</keyword>
<evidence type="ECO:0000256" key="1">
    <source>
        <dbReference type="SAM" id="MobiDB-lite"/>
    </source>
</evidence>
<gene>
    <name evidence="2" type="ORF">PACLA_8A015464</name>
</gene>
<proteinExistence type="predicted"/>
<feature type="region of interest" description="Disordered" evidence="1">
    <location>
        <begin position="451"/>
        <end position="474"/>
    </location>
</feature>
<dbReference type="EMBL" id="CACRXK020016691">
    <property type="protein sequence ID" value="CAB4030179.1"/>
    <property type="molecule type" value="Genomic_DNA"/>
</dbReference>
<dbReference type="OrthoDB" id="10068075at2759"/>
<dbReference type="AlphaFoldDB" id="A0A7D9JIR0"/>